<dbReference type="AlphaFoldDB" id="F8NJJ4"/>
<protein>
    <submittedName>
        <fullName evidence="1">Uncharacterized protein</fullName>
    </submittedName>
</protein>
<dbReference type="InterPro" id="IPR016024">
    <property type="entry name" value="ARM-type_fold"/>
</dbReference>
<dbReference type="HOGENOM" id="CLU_2185541_0_0_1"/>
<evidence type="ECO:0000313" key="1">
    <source>
        <dbReference type="EMBL" id="EGO30044.1"/>
    </source>
</evidence>
<dbReference type="InterPro" id="IPR011989">
    <property type="entry name" value="ARM-like"/>
</dbReference>
<proteinExistence type="predicted"/>
<dbReference type="GeneID" id="18817740"/>
<dbReference type="RefSeq" id="XP_007314286.1">
    <property type="nucleotide sequence ID" value="XM_007314224.1"/>
</dbReference>
<dbReference type="KEGG" id="sla:SERLADRAFT_458519"/>
<organism>
    <name type="scientific">Serpula lacrymans var. lacrymans (strain S7.9)</name>
    <name type="common">Dry rot fungus</name>
    <dbReference type="NCBI Taxonomy" id="578457"/>
    <lineage>
        <taxon>Eukaryota</taxon>
        <taxon>Fungi</taxon>
        <taxon>Dikarya</taxon>
        <taxon>Basidiomycota</taxon>
        <taxon>Agaricomycotina</taxon>
        <taxon>Agaricomycetes</taxon>
        <taxon>Agaricomycetidae</taxon>
        <taxon>Boletales</taxon>
        <taxon>Coniophorineae</taxon>
        <taxon>Serpulaceae</taxon>
        <taxon>Serpula</taxon>
    </lineage>
</organism>
<dbReference type="SUPFAM" id="SSF48371">
    <property type="entry name" value="ARM repeat"/>
    <property type="match status" value="1"/>
</dbReference>
<dbReference type="Gene3D" id="1.25.10.10">
    <property type="entry name" value="Leucine-rich Repeat Variant"/>
    <property type="match status" value="1"/>
</dbReference>
<dbReference type="Proteomes" id="UP000008064">
    <property type="component" value="Unassembled WGS sequence"/>
</dbReference>
<accession>F8NJJ4</accession>
<name>F8NJJ4_SERL9</name>
<dbReference type="EMBL" id="GL945429">
    <property type="protein sequence ID" value="EGO30044.1"/>
    <property type="molecule type" value="Genomic_DNA"/>
</dbReference>
<gene>
    <name evidence="1" type="ORF">SERLADRAFT_458519</name>
</gene>
<sequence>MVEDHDLDVRQASMDGIVALGKSEKKIFRSKTSEAKVLNSLRMLSGHDLWQLREGCAKTITNLARDIKGSRDKLLDAGFLNIHLTMAGDDDSDVQQASIDAIIIFVKND</sequence>
<reference evidence="1" key="1">
    <citation type="submission" date="2011-04" db="EMBL/GenBank/DDBJ databases">
        <title>Evolution of plant cell wall degrading machinery underlies the functional diversity of forest fungi.</title>
        <authorList>
            <consortium name="US DOE Joint Genome Institute (JGI-PGF)"/>
            <person name="Eastwood D.C."/>
            <person name="Floudas D."/>
            <person name="Binder M."/>
            <person name="Majcherczyk A."/>
            <person name="Schneider P."/>
            <person name="Aerts A."/>
            <person name="Asiegbu F.O."/>
            <person name="Baker S.E."/>
            <person name="Barry K."/>
            <person name="Bendiksby M."/>
            <person name="Blumentritt M."/>
            <person name="Coutinho P.M."/>
            <person name="Cullen D."/>
            <person name="Cullen D."/>
            <person name="Gathman A."/>
            <person name="Goodell B."/>
            <person name="Henrissat B."/>
            <person name="Ihrmark K."/>
            <person name="Kauserud H."/>
            <person name="Kohler A."/>
            <person name="LaButti K."/>
            <person name="Lapidus A."/>
            <person name="Lavin J.L."/>
            <person name="Lee Y.-H."/>
            <person name="Lindquist E."/>
            <person name="Lilly W."/>
            <person name="Lucas S."/>
            <person name="Morin E."/>
            <person name="Murat C."/>
            <person name="Oguiza J.A."/>
            <person name="Park J."/>
            <person name="Pisabarro A.G."/>
            <person name="Riley R."/>
            <person name="Rosling A."/>
            <person name="Salamov A."/>
            <person name="Schmidt O."/>
            <person name="Schmutz J."/>
            <person name="Skrede I."/>
            <person name="Stenlid J."/>
            <person name="Wiebenga A."/>
            <person name="Xie X."/>
            <person name="Kues U."/>
            <person name="Hibbett D.S."/>
            <person name="Hoffmeister D."/>
            <person name="Hogberg N."/>
            <person name="Martin F."/>
            <person name="Grigoriev I.V."/>
            <person name="Watkinson S.C."/>
        </authorList>
    </citation>
    <scope>NUCLEOTIDE SEQUENCE</scope>
    <source>
        <strain evidence="1">S7.9</strain>
    </source>
</reference>